<keyword evidence="2" id="KW-1185">Reference proteome</keyword>
<accession>A0A2W7IJC2</accession>
<gene>
    <name evidence="1" type="ORF">C8P66_10767</name>
</gene>
<evidence type="ECO:0000313" key="2">
    <source>
        <dbReference type="Proteomes" id="UP000249688"/>
    </source>
</evidence>
<organism evidence="1 2">
    <name type="scientific">Humitalea rosea</name>
    <dbReference type="NCBI Taxonomy" id="990373"/>
    <lineage>
        <taxon>Bacteria</taxon>
        <taxon>Pseudomonadati</taxon>
        <taxon>Pseudomonadota</taxon>
        <taxon>Alphaproteobacteria</taxon>
        <taxon>Acetobacterales</taxon>
        <taxon>Roseomonadaceae</taxon>
        <taxon>Humitalea</taxon>
    </lineage>
</organism>
<dbReference type="OrthoDB" id="9915061at2"/>
<proteinExistence type="predicted"/>
<sequence>MIWFGTGLTIAVIGPLLLRHPGQAGGMVPPPPPLVCPAEAMARYDAGGARMRRFAATMFQDSATQRFGVARLRVPGFSDWAYDWVQSYLTSYRILAQALRGAGEAAVTPGRLPTVDEFAHRLAGPIRENFDEQVTRPAMDGGGLAADLAHIAAMLEEEHRMLLAELAATIPGATALPPLAPEIIAAVPHDADTLFHPVIDTETVFLRSVRPLASRLGVLAVRVSEAGSIVTTAGVFGYALAGTPGVVAGVAGGIGLSWGLDWIINRVDAAINRDAFEANAMAAITTAEAGFLASGNAAVDAVLAARRAALGALPRAGCV</sequence>
<evidence type="ECO:0000313" key="1">
    <source>
        <dbReference type="EMBL" id="PZW47029.1"/>
    </source>
</evidence>
<name>A0A2W7IJC2_9PROT</name>
<dbReference type="AlphaFoldDB" id="A0A2W7IJC2"/>
<dbReference type="RefSeq" id="WP_111397632.1">
    <property type="nucleotide sequence ID" value="NZ_QKYU01000007.1"/>
</dbReference>
<dbReference type="Proteomes" id="UP000249688">
    <property type="component" value="Unassembled WGS sequence"/>
</dbReference>
<comment type="caution">
    <text evidence="1">The sequence shown here is derived from an EMBL/GenBank/DDBJ whole genome shotgun (WGS) entry which is preliminary data.</text>
</comment>
<dbReference type="EMBL" id="QKYU01000007">
    <property type="protein sequence ID" value="PZW47029.1"/>
    <property type="molecule type" value="Genomic_DNA"/>
</dbReference>
<reference evidence="1 2" key="1">
    <citation type="submission" date="2018-06" db="EMBL/GenBank/DDBJ databases">
        <title>Genomic Encyclopedia of Archaeal and Bacterial Type Strains, Phase II (KMG-II): from individual species to whole genera.</title>
        <authorList>
            <person name="Goeker M."/>
        </authorList>
    </citation>
    <scope>NUCLEOTIDE SEQUENCE [LARGE SCALE GENOMIC DNA]</scope>
    <source>
        <strain evidence="1 2">DSM 24525</strain>
    </source>
</reference>
<protein>
    <submittedName>
        <fullName evidence="1">Uncharacterized protein</fullName>
    </submittedName>
</protein>